<evidence type="ECO:0000256" key="1">
    <source>
        <dbReference type="SAM" id="MobiDB-lite"/>
    </source>
</evidence>
<feature type="region of interest" description="Disordered" evidence="1">
    <location>
        <begin position="444"/>
        <end position="477"/>
    </location>
</feature>
<gene>
    <name evidence="3" type="ORF">Tci_021974</name>
</gene>
<comment type="caution">
    <text evidence="3">The sequence shown here is derived from an EMBL/GenBank/DDBJ whole genome shotgun (WGS) entry which is preliminary data.</text>
</comment>
<feature type="domain" description="Retrovirus-related Pol polyprotein from transposon TNT 1-94-like beta-barrel" evidence="2">
    <location>
        <begin position="139"/>
        <end position="181"/>
    </location>
</feature>
<dbReference type="Pfam" id="PF22936">
    <property type="entry name" value="Pol_BBD"/>
    <property type="match status" value="1"/>
</dbReference>
<proteinExistence type="predicted"/>
<dbReference type="AlphaFoldDB" id="A0A6L2KKX3"/>
<dbReference type="PANTHER" id="PTHR35317:SF38">
    <property type="entry name" value="RNA-DIRECTED DNA POLYMERASE"/>
    <property type="match status" value="1"/>
</dbReference>
<evidence type="ECO:0000259" key="2">
    <source>
        <dbReference type="Pfam" id="PF22936"/>
    </source>
</evidence>
<feature type="compositionally biased region" description="Polar residues" evidence="1">
    <location>
        <begin position="462"/>
        <end position="477"/>
    </location>
</feature>
<name>A0A6L2KKX3_TANCI</name>
<reference evidence="3" key="1">
    <citation type="journal article" date="2019" name="Sci. Rep.">
        <title>Draft genome of Tanacetum cinerariifolium, the natural source of mosquito coil.</title>
        <authorList>
            <person name="Yamashiro T."/>
            <person name="Shiraishi A."/>
            <person name="Satake H."/>
            <person name="Nakayama K."/>
        </authorList>
    </citation>
    <scope>NUCLEOTIDE SEQUENCE</scope>
</reference>
<dbReference type="InterPro" id="IPR054722">
    <property type="entry name" value="PolX-like_BBD"/>
</dbReference>
<evidence type="ECO:0000313" key="3">
    <source>
        <dbReference type="EMBL" id="GEU49996.1"/>
    </source>
</evidence>
<dbReference type="EMBL" id="BKCJ010002648">
    <property type="protein sequence ID" value="GEU49996.1"/>
    <property type="molecule type" value="Genomic_DNA"/>
</dbReference>
<protein>
    <submittedName>
        <fullName evidence="3">Zinc finger, CCHC-type</fullName>
    </submittedName>
</protein>
<organism evidence="3">
    <name type="scientific">Tanacetum cinerariifolium</name>
    <name type="common">Dalmatian daisy</name>
    <name type="synonym">Chrysanthemum cinerariifolium</name>
    <dbReference type="NCBI Taxonomy" id="118510"/>
    <lineage>
        <taxon>Eukaryota</taxon>
        <taxon>Viridiplantae</taxon>
        <taxon>Streptophyta</taxon>
        <taxon>Embryophyta</taxon>
        <taxon>Tracheophyta</taxon>
        <taxon>Spermatophyta</taxon>
        <taxon>Magnoliopsida</taxon>
        <taxon>eudicotyledons</taxon>
        <taxon>Gunneridae</taxon>
        <taxon>Pentapetalae</taxon>
        <taxon>asterids</taxon>
        <taxon>campanulids</taxon>
        <taxon>Asterales</taxon>
        <taxon>Asteraceae</taxon>
        <taxon>Asteroideae</taxon>
        <taxon>Anthemideae</taxon>
        <taxon>Anthemidinae</taxon>
        <taxon>Tanacetum</taxon>
    </lineage>
</organism>
<dbReference type="PANTHER" id="PTHR35317">
    <property type="entry name" value="OS04G0629600 PROTEIN"/>
    <property type="match status" value="1"/>
</dbReference>
<accession>A0A6L2KKX3</accession>
<sequence>MLYMKENETIDTFTGKLTTLVNKVASLGHTMKDETLVRKLLNSVPDRYLQIVASIEQYSDLSEMTLEEAIGRLKTYKERIKTKPKEQSNLVEEDLELTLLMAILEDSNEEKHVKEVKEQKVSLHEEDVGYKETNMDSLWYLDNGASNHMTEVREHFKELDEKVSGKVRFGDGSYIEIKGKGFKTLNDLYENIDELLLAEDESKNYKEASRDQKWIEAMKVELDSINRNNIWELTTLPKGHKAIGLKWLRMKAGFLNSRGGGGKKKQSNNNDPGNAVKEVASPSMVDKTCTNSAGTILGKSLYANVIGKPSGTKVNFHALFTPAGNRMAYPVVANYVRNTWDKYRLVQSMFSSSTGLFSFQFISMDGLNAMLENGRDIILVVFMLSMSRNLLGMRVARYLAMISRCSKNISVGVTKNLKKTGQIPKGILVGQKMRFKPTKQEVYQPVSKKHTINHSEKKKNNVEPTNEVSKSNSFDALNSVDNDTTPIIEKINRMENLIINGKAILVDNEGKPFKKVDDDSENEVTSVDNEMVSFLAKKDGNVTQSLLKKWKDSHEIDDYEYVHGIHDGLKEEMVRQASMMSDDVLSSSNWTIGGTECTTTAINVTPDDVSIMDKGKWQTSGADDEGFIELKKKRDTIVDDEYDPYDDDIYEGQEISKTIQTICDDFNIEVRDGNFKAFTNSLETRMSNGGANNASLYEDEDYDIYDTYDIKG</sequence>
<dbReference type="Pfam" id="PF14223">
    <property type="entry name" value="Retrotran_gag_2"/>
    <property type="match status" value="1"/>
</dbReference>
<feature type="region of interest" description="Disordered" evidence="1">
    <location>
        <begin position="258"/>
        <end position="282"/>
    </location>
</feature>